<keyword evidence="3" id="KW-1185">Reference proteome</keyword>
<dbReference type="Gene3D" id="3.90.1720.10">
    <property type="entry name" value="endopeptidase domain like (from Nostoc punctiforme)"/>
    <property type="match status" value="1"/>
</dbReference>
<comment type="caution">
    <text evidence="2">The sequence shown here is derived from an EMBL/GenBank/DDBJ whole genome shotgun (WGS) entry which is preliminary data.</text>
</comment>
<organism evidence="2 3">
    <name type="scientific">Enterovirga rhinocerotis</name>
    <dbReference type="NCBI Taxonomy" id="1339210"/>
    <lineage>
        <taxon>Bacteria</taxon>
        <taxon>Pseudomonadati</taxon>
        <taxon>Pseudomonadota</taxon>
        <taxon>Alphaproteobacteria</taxon>
        <taxon>Hyphomicrobiales</taxon>
        <taxon>Methylobacteriaceae</taxon>
        <taxon>Enterovirga</taxon>
    </lineage>
</organism>
<reference evidence="2 3" key="1">
    <citation type="submission" date="2019-03" db="EMBL/GenBank/DDBJ databases">
        <title>Genomic Encyclopedia of Type Strains, Phase IV (KMG-IV): sequencing the most valuable type-strain genomes for metagenomic binning, comparative biology and taxonomic classification.</title>
        <authorList>
            <person name="Goeker M."/>
        </authorList>
    </citation>
    <scope>NUCLEOTIDE SEQUENCE [LARGE SCALE GENOMIC DNA]</scope>
    <source>
        <strain evidence="2 3">DSM 25903</strain>
    </source>
</reference>
<dbReference type="SUPFAM" id="SSF54001">
    <property type="entry name" value="Cysteine proteinases"/>
    <property type="match status" value="1"/>
</dbReference>
<accession>A0A4R7BQV3</accession>
<name>A0A4R7BQV3_9HYPH</name>
<dbReference type="AlphaFoldDB" id="A0A4R7BQV3"/>
<gene>
    <name evidence="2" type="ORF">EV668_4222</name>
</gene>
<dbReference type="RefSeq" id="WP_133773809.1">
    <property type="nucleotide sequence ID" value="NZ_SNZR01000016.1"/>
</dbReference>
<dbReference type="EMBL" id="SNZR01000016">
    <property type="protein sequence ID" value="TDR87142.1"/>
    <property type="molecule type" value="Genomic_DNA"/>
</dbReference>
<evidence type="ECO:0000313" key="3">
    <source>
        <dbReference type="Proteomes" id="UP000295122"/>
    </source>
</evidence>
<feature type="signal peptide" evidence="1">
    <location>
        <begin position="1"/>
        <end position="24"/>
    </location>
</feature>
<proteinExistence type="predicted"/>
<evidence type="ECO:0000256" key="1">
    <source>
        <dbReference type="SAM" id="SignalP"/>
    </source>
</evidence>
<dbReference type="Pfam" id="PF05708">
    <property type="entry name" value="Peptidase_C92"/>
    <property type="match status" value="1"/>
</dbReference>
<dbReference type="InterPro" id="IPR038765">
    <property type="entry name" value="Papain-like_cys_pep_sf"/>
</dbReference>
<sequence length="224" mass="24686">MTGITRLLGPLVLLLLAMTHDARAADRFRDWQTGDLIFQESLSPQATAIRVATGSRYSHMGIVLRSAGGIRVIEAARTVSETPLKAFIARGARQDYAVYRVRRLTSGQAAAAVEAARTYLGRPYDIFFRLDPSAIYCSELPFYAFRAVGLTIGQAERLGDLKIETPEGRGIFLARWRDHPDCRAGVSAQDECWSLIKTQEIVTPVSIARDAAVKRVVSTFDDAP</sequence>
<dbReference type="InterPro" id="IPR024453">
    <property type="entry name" value="Peptidase_C92"/>
</dbReference>
<feature type="chain" id="PRO_5020954546" evidence="1">
    <location>
        <begin position="25"/>
        <end position="224"/>
    </location>
</feature>
<dbReference type="Proteomes" id="UP000295122">
    <property type="component" value="Unassembled WGS sequence"/>
</dbReference>
<dbReference type="OrthoDB" id="195541at2"/>
<protein>
    <submittedName>
        <fullName evidence="2">Permuted papain-like amidase YaeF/Yiix C92 family enzyme</fullName>
    </submittedName>
</protein>
<keyword evidence="1" id="KW-0732">Signal</keyword>
<evidence type="ECO:0000313" key="2">
    <source>
        <dbReference type="EMBL" id="TDR87142.1"/>
    </source>
</evidence>